<dbReference type="AlphaFoldDB" id="A0A9D2SPH7"/>
<keyword evidence="1" id="KW-0547">Nucleotide-binding</keyword>
<dbReference type="SUPFAM" id="SSF52540">
    <property type="entry name" value="P-loop containing nucleoside triphosphate hydrolases"/>
    <property type="match status" value="1"/>
</dbReference>
<dbReference type="EMBL" id="DWWS01000023">
    <property type="protein sequence ID" value="HJC23428.1"/>
    <property type="molecule type" value="Genomic_DNA"/>
</dbReference>
<accession>A0A9D2SPH7</accession>
<dbReference type="InterPro" id="IPR021228">
    <property type="entry name" value="BrxD"/>
</dbReference>
<comment type="caution">
    <text evidence="1">The sequence shown here is derived from an EMBL/GenBank/DDBJ whole genome shotgun (WGS) entry which is preliminary data.</text>
</comment>
<organism evidence="1 2">
    <name type="scientific">Candidatus Eisenbergiella merdavium</name>
    <dbReference type="NCBI Taxonomy" id="2838551"/>
    <lineage>
        <taxon>Bacteria</taxon>
        <taxon>Bacillati</taxon>
        <taxon>Bacillota</taxon>
        <taxon>Clostridia</taxon>
        <taxon>Lachnospirales</taxon>
        <taxon>Lachnospiraceae</taxon>
        <taxon>Eisenbergiella</taxon>
    </lineage>
</organism>
<keyword evidence="1" id="KW-0067">ATP-binding</keyword>
<reference evidence="1" key="2">
    <citation type="submission" date="2021-04" db="EMBL/GenBank/DDBJ databases">
        <authorList>
            <person name="Gilroy R."/>
        </authorList>
    </citation>
    <scope>NUCLEOTIDE SEQUENCE</scope>
    <source>
        <strain evidence="1">USAMLcec2-132</strain>
    </source>
</reference>
<gene>
    <name evidence="1" type="ORF">H9761_06960</name>
</gene>
<dbReference type="Proteomes" id="UP000823891">
    <property type="component" value="Unassembled WGS sequence"/>
</dbReference>
<protein>
    <submittedName>
        <fullName evidence="1">ATP-binding protein</fullName>
    </submittedName>
</protein>
<reference evidence="1" key="1">
    <citation type="journal article" date="2021" name="PeerJ">
        <title>Extensive microbial diversity within the chicken gut microbiome revealed by metagenomics and culture.</title>
        <authorList>
            <person name="Gilroy R."/>
            <person name="Ravi A."/>
            <person name="Getino M."/>
            <person name="Pursley I."/>
            <person name="Horton D.L."/>
            <person name="Alikhan N.F."/>
            <person name="Baker D."/>
            <person name="Gharbi K."/>
            <person name="Hall N."/>
            <person name="Watson M."/>
            <person name="Adriaenssens E.M."/>
            <person name="Foster-Nyarko E."/>
            <person name="Jarju S."/>
            <person name="Secka A."/>
            <person name="Antonio M."/>
            <person name="Oren A."/>
            <person name="Chaudhuri R.R."/>
            <person name="La Ragione R."/>
            <person name="Hildebrand F."/>
            <person name="Pallen M.J."/>
        </authorList>
    </citation>
    <scope>NUCLEOTIDE SEQUENCE</scope>
    <source>
        <strain evidence="1">USAMLcec2-132</strain>
    </source>
</reference>
<dbReference type="GO" id="GO:0005524">
    <property type="term" value="F:ATP binding"/>
    <property type="evidence" value="ECO:0007669"/>
    <property type="project" value="UniProtKB-KW"/>
</dbReference>
<dbReference type="Pfam" id="PF10923">
    <property type="entry name" value="BrxC_BrxD"/>
    <property type="match status" value="2"/>
</dbReference>
<name>A0A9D2SPH7_9FIRM</name>
<evidence type="ECO:0000313" key="1">
    <source>
        <dbReference type="EMBL" id="HJC23428.1"/>
    </source>
</evidence>
<dbReference type="InterPro" id="IPR027417">
    <property type="entry name" value="P-loop_NTPase"/>
</dbReference>
<sequence>MYDFEARHIIEALRSGIPSRAVGQYFSEARPKIMKEISDRLDMASEQGKSCGMVISGKYGEGKTHLLNTVFTLAHSSNMVVSYLSLSKETPMDKLYLVYQKLMQNTYLPKRQQPGFMQELEKISANSPVASEMLLYAARQLETDKLYYLFRSYLNTEDSDEKFLLQADLEGDFIANAPLKKIYRRIFGQPAKYNVNFSKTKHCMDYFSFMSHLFLQMGYHGWVILIDETELMGRLGKKARLNAYRNMARFLFPEKGLESAFSLFALSASYAEDVIEGKHEYENLEAIYPGEPEPAKTVLNLLVRAPQLLPLTRDEINEVLYKIQDFHGRAYGWTPDLSIDSLTEATQSGGYLLRTKIRAAIEFLDQLYQYNKAGKTIVNELGQETFTEDVPFLDELTQELE</sequence>
<evidence type="ECO:0000313" key="2">
    <source>
        <dbReference type="Proteomes" id="UP000823891"/>
    </source>
</evidence>
<proteinExistence type="predicted"/>